<dbReference type="InterPro" id="IPR000719">
    <property type="entry name" value="Prot_kinase_dom"/>
</dbReference>
<dbReference type="SMART" id="SM00108">
    <property type="entry name" value="B_lectin"/>
    <property type="match status" value="1"/>
</dbReference>
<evidence type="ECO:0000256" key="18">
    <source>
        <dbReference type="ARBA" id="ARBA00048679"/>
    </source>
</evidence>
<dbReference type="InterPro" id="IPR008271">
    <property type="entry name" value="Ser/Thr_kinase_AS"/>
</dbReference>
<dbReference type="AlphaFoldDB" id="A0ABD2ZUW4"/>
<comment type="similarity">
    <text evidence="19">Belongs to the protein kinase superfamily. Ser/Thr protein kinase family.</text>
</comment>
<feature type="domain" description="Apple" evidence="24">
    <location>
        <begin position="349"/>
        <end position="435"/>
    </location>
</feature>
<comment type="subcellular location">
    <subcellularLocation>
        <location evidence="1">Cell membrane</location>
        <topology evidence="1">Single-pass type I membrane protein</topology>
    </subcellularLocation>
</comment>
<evidence type="ECO:0000256" key="13">
    <source>
        <dbReference type="ARBA" id="ARBA00023136"/>
    </source>
</evidence>
<organism evidence="25 26">
    <name type="scientific">Cinchona calisaya</name>
    <dbReference type="NCBI Taxonomy" id="153742"/>
    <lineage>
        <taxon>Eukaryota</taxon>
        <taxon>Viridiplantae</taxon>
        <taxon>Streptophyta</taxon>
        <taxon>Embryophyta</taxon>
        <taxon>Tracheophyta</taxon>
        <taxon>Spermatophyta</taxon>
        <taxon>Magnoliopsida</taxon>
        <taxon>eudicotyledons</taxon>
        <taxon>Gunneridae</taxon>
        <taxon>Pentapetalae</taxon>
        <taxon>asterids</taxon>
        <taxon>lamiids</taxon>
        <taxon>Gentianales</taxon>
        <taxon>Rubiaceae</taxon>
        <taxon>Cinchonoideae</taxon>
        <taxon>Cinchoneae</taxon>
        <taxon>Cinchona</taxon>
    </lineage>
</organism>
<evidence type="ECO:0000256" key="8">
    <source>
        <dbReference type="ARBA" id="ARBA00022734"/>
    </source>
</evidence>
<dbReference type="SMART" id="SM00473">
    <property type="entry name" value="PAN_AP"/>
    <property type="match status" value="1"/>
</dbReference>
<dbReference type="FunFam" id="1.10.510.10:FF:000060">
    <property type="entry name" value="G-type lectin S-receptor-like serine/threonine-protein kinase"/>
    <property type="match status" value="1"/>
</dbReference>
<evidence type="ECO:0000256" key="19">
    <source>
        <dbReference type="PIRNR" id="PIRNR000641"/>
    </source>
</evidence>
<dbReference type="EC" id="2.7.11.1" evidence="19"/>
<dbReference type="EMBL" id="JBJUIK010000007">
    <property type="protein sequence ID" value="KAL3522130.1"/>
    <property type="molecule type" value="Genomic_DNA"/>
</dbReference>
<dbReference type="InterPro" id="IPR001480">
    <property type="entry name" value="Bulb-type_lectin_dom"/>
</dbReference>
<keyword evidence="15" id="KW-0675">Receptor</keyword>
<feature type="transmembrane region" description="Helical" evidence="21">
    <location>
        <begin position="448"/>
        <end position="469"/>
    </location>
</feature>
<dbReference type="Pfam" id="PF07714">
    <property type="entry name" value="PK_Tyr_Ser-Thr"/>
    <property type="match status" value="1"/>
</dbReference>
<dbReference type="FunFam" id="2.90.10.10:FF:000005">
    <property type="entry name" value="G-type lectin S-receptor-like serine/threonine-protein kinase"/>
    <property type="match status" value="1"/>
</dbReference>
<dbReference type="InterPro" id="IPR003609">
    <property type="entry name" value="Pan_app"/>
</dbReference>
<dbReference type="InterPro" id="IPR011009">
    <property type="entry name" value="Kinase-like_dom_sf"/>
</dbReference>
<evidence type="ECO:0000256" key="1">
    <source>
        <dbReference type="ARBA" id="ARBA00004251"/>
    </source>
</evidence>
<evidence type="ECO:0000256" key="16">
    <source>
        <dbReference type="ARBA" id="ARBA00023180"/>
    </source>
</evidence>
<evidence type="ECO:0000256" key="3">
    <source>
        <dbReference type="ARBA" id="ARBA00022527"/>
    </source>
</evidence>
<dbReference type="Pfam" id="PF01453">
    <property type="entry name" value="B_lectin"/>
    <property type="match status" value="1"/>
</dbReference>
<keyword evidence="8" id="KW-0430">Lectin</keyword>
<dbReference type="GO" id="GO:0005886">
    <property type="term" value="C:plasma membrane"/>
    <property type="evidence" value="ECO:0007669"/>
    <property type="project" value="UniProtKB-SubCell"/>
</dbReference>
<evidence type="ECO:0000256" key="2">
    <source>
        <dbReference type="ARBA" id="ARBA00022475"/>
    </source>
</evidence>
<evidence type="ECO:0000259" key="24">
    <source>
        <dbReference type="PROSITE" id="PS50948"/>
    </source>
</evidence>
<dbReference type="InterPro" id="IPR000858">
    <property type="entry name" value="S_locus_glycoprot_dom"/>
</dbReference>
<evidence type="ECO:0000256" key="9">
    <source>
        <dbReference type="ARBA" id="ARBA00022741"/>
    </source>
</evidence>
<protein>
    <recommendedName>
        <fullName evidence="19">Receptor-like serine/threonine-protein kinase</fullName>
        <ecNumber evidence="19">2.7.11.1</ecNumber>
    </recommendedName>
</protein>
<keyword evidence="16" id="KW-0325">Glycoprotein</keyword>
<keyword evidence="10 19" id="KW-0418">Kinase</keyword>
<keyword evidence="5 19" id="KW-0808">Transferase</keyword>
<dbReference type="CDD" id="cd00028">
    <property type="entry name" value="B_lectin"/>
    <property type="match status" value="1"/>
</dbReference>
<comment type="catalytic activity">
    <reaction evidence="17 19">
        <text>L-threonyl-[protein] + ATP = O-phospho-L-threonyl-[protein] + ADP + H(+)</text>
        <dbReference type="Rhea" id="RHEA:46608"/>
        <dbReference type="Rhea" id="RHEA-COMP:11060"/>
        <dbReference type="Rhea" id="RHEA-COMP:11605"/>
        <dbReference type="ChEBI" id="CHEBI:15378"/>
        <dbReference type="ChEBI" id="CHEBI:30013"/>
        <dbReference type="ChEBI" id="CHEBI:30616"/>
        <dbReference type="ChEBI" id="CHEBI:61977"/>
        <dbReference type="ChEBI" id="CHEBI:456216"/>
        <dbReference type="EC" id="2.7.11.1"/>
    </reaction>
</comment>
<feature type="domain" description="Protein kinase" evidence="22">
    <location>
        <begin position="536"/>
        <end position="813"/>
    </location>
</feature>
<dbReference type="GO" id="GO:0005524">
    <property type="term" value="F:ATP binding"/>
    <property type="evidence" value="ECO:0007669"/>
    <property type="project" value="UniProtKB-UniRule"/>
</dbReference>
<evidence type="ECO:0000256" key="10">
    <source>
        <dbReference type="ARBA" id="ARBA00022777"/>
    </source>
</evidence>
<evidence type="ECO:0000256" key="14">
    <source>
        <dbReference type="ARBA" id="ARBA00023157"/>
    </source>
</evidence>
<dbReference type="PANTHER" id="PTHR27002:SF181">
    <property type="entry name" value="RECEPTOR-LIKE SERINE_THREONINE-PROTEIN KINASE"/>
    <property type="match status" value="1"/>
</dbReference>
<evidence type="ECO:0000259" key="22">
    <source>
        <dbReference type="PROSITE" id="PS50011"/>
    </source>
</evidence>
<evidence type="ECO:0000256" key="4">
    <source>
        <dbReference type="ARBA" id="ARBA00022536"/>
    </source>
</evidence>
<evidence type="ECO:0000256" key="12">
    <source>
        <dbReference type="ARBA" id="ARBA00022989"/>
    </source>
</evidence>
<keyword evidence="4" id="KW-0245">EGF-like domain</keyword>
<evidence type="ECO:0000313" key="25">
    <source>
        <dbReference type="EMBL" id="KAL3522130.1"/>
    </source>
</evidence>
<keyword evidence="13 21" id="KW-0472">Membrane</keyword>
<dbReference type="Gene3D" id="3.30.200.20">
    <property type="entry name" value="Phosphorylase Kinase, domain 1"/>
    <property type="match status" value="1"/>
</dbReference>
<dbReference type="Proteomes" id="UP001630127">
    <property type="component" value="Unassembled WGS sequence"/>
</dbReference>
<keyword evidence="11 19" id="KW-0067">ATP-binding</keyword>
<accession>A0ABD2ZUW4</accession>
<evidence type="ECO:0000256" key="5">
    <source>
        <dbReference type="ARBA" id="ARBA00022679"/>
    </source>
</evidence>
<dbReference type="PIRSF" id="PIRSF000641">
    <property type="entry name" value="SRK"/>
    <property type="match status" value="1"/>
</dbReference>
<comment type="caution">
    <text evidence="25">The sequence shown here is derived from an EMBL/GenBank/DDBJ whole genome shotgun (WGS) entry which is preliminary data.</text>
</comment>
<dbReference type="SUPFAM" id="SSF56112">
    <property type="entry name" value="Protein kinase-like (PK-like)"/>
    <property type="match status" value="1"/>
</dbReference>
<keyword evidence="26" id="KW-1185">Reference proteome</keyword>
<evidence type="ECO:0000256" key="20">
    <source>
        <dbReference type="PROSITE-ProRule" id="PRU10141"/>
    </source>
</evidence>
<comment type="catalytic activity">
    <reaction evidence="18 19">
        <text>L-seryl-[protein] + ATP = O-phospho-L-seryl-[protein] + ADP + H(+)</text>
        <dbReference type="Rhea" id="RHEA:17989"/>
        <dbReference type="Rhea" id="RHEA-COMP:9863"/>
        <dbReference type="Rhea" id="RHEA-COMP:11604"/>
        <dbReference type="ChEBI" id="CHEBI:15378"/>
        <dbReference type="ChEBI" id="CHEBI:29999"/>
        <dbReference type="ChEBI" id="CHEBI:30616"/>
        <dbReference type="ChEBI" id="CHEBI:83421"/>
        <dbReference type="ChEBI" id="CHEBI:456216"/>
        <dbReference type="EC" id="2.7.11.1"/>
    </reaction>
</comment>
<dbReference type="PROSITE" id="PS50927">
    <property type="entry name" value="BULB_LECTIN"/>
    <property type="match status" value="1"/>
</dbReference>
<proteinExistence type="inferred from homology"/>
<dbReference type="Gene3D" id="2.90.10.10">
    <property type="entry name" value="Bulb-type lectin domain"/>
    <property type="match status" value="1"/>
</dbReference>
<name>A0ABD2ZUW4_9GENT</name>
<sequence>MNVCCRQGSEMEKQFKNVKFWLCLLHMIYYFSLFCSSADRIPSGNSIKDGELIISAGEKFALGFFSPGNPELRYVGIWFYGIQEQAVVWVANRERPIQGLGGTLTMESHGNLVVLDGNGVQVWSTDVSAPSRNSTAILTDAGNLILSNNDQMSWQSFENPTDTFLPDMRVYYNKSSGENRVFTSWRSANDPSIGNYSMGIDARGSPQIVIWEGGNRRWRSGHWNGLVFIGVPSMMAVYLYGFKLTNDGNEKFYFTYTPSSSSDLIKFQLHWNGTEEQRTWDASLREWRFIQLQPANQCDIYNRCGPFGVCDARNSPICTCMKGYVPKDIDQWNNGNWSGGCVRRTQLQCETNGSRGIEGSGERDGFLMIENVKLPDFLDYVGSEDVEDCENKCLQNCSCIAFSFVSAINCMIWSNDLFDIQHFQNGGSSLYIRLAHSELGGSRKVTKLIIIASVIGGMLFLGVSIWLLWRHKEKLKEILKSSQKKSRIQETHPIRSGEFSTDFSGPDDLSVEGQPGTGTELAYFSFSSVAAATNNFSDKNKLGQGGFGHVYKGKLPGGQDIAVKRLSAKSGQGMEEFKNEIMLIAKLQHRNLVRLLGCCIEGEEKILLYEYMPNKSLDTFLFEPAKQTQLDWRTRFLIIEGIARGLLYLHRDSRLRIVHRDLKPSNILLDDEMNPKISDFGMARIFGGNQNEANTNRLVGTYGYLAPEYAMEGLFSVKSDVYSFGILLLEIVSGRRNTSFHSAEYSNVIGYAWDLWERGKAMDFVDPSIANSCSPNEVMRCIHVGLLCVQDLASHRPTMSAVVLMLESEHTNFPLPRQPTFTSLRRLDMDLWNEMNDVVSSNNVTLSVILGR</sequence>
<dbReference type="CDD" id="cd14066">
    <property type="entry name" value="STKc_IRAK"/>
    <property type="match status" value="1"/>
</dbReference>
<keyword evidence="6 21" id="KW-0812">Transmembrane</keyword>
<dbReference type="InterPro" id="IPR024171">
    <property type="entry name" value="SRK-like_kinase"/>
</dbReference>
<feature type="transmembrane region" description="Helical" evidence="21">
    <location>
        <begin position="18"/>
        <end position="38"/>
    </location>
</feature>
<dbReference type="Pfam" id="PF08276">
    <property type="entry name" value="PAN_2"/>
    <property type="match status" value="1"/>
</dbReference>
<keyword evidence="2" id="KW-1003">Cell membrane</keyword>
<evidence type="ECO:0000259" key="23">
    <source>
        <dbReference type="PROSITE" id="PS50927"/>
    </source>
</evidence>
<keyword evidence="14" id="KW-1015">Disulfide bond</keyword>
<evidence type="ECO:0000256" key="11">
    <source>
        <dbReference type="ARBA" id="ARBA00022840"/>
    </source>
</evidence>
<evidence type="ECO:0000256" key="21">
    <source>
        <dbReference type="SAM" id="Phobius"/>
    </source>
</evidence>
<evidence type="ECO:0000256" key="17">
    <source>
        <dbReference type="ARBA" id="ARBA00047899"/>
    </source>
</evidence>
<dbReference type="InterPro" id="IPR036426">
    <property type="entry name" value="Bulb-type_lectin_dom_sf"/>
</dbReference>
<dbReference type="InterPro" id="IPR001245">
    <property type="entry name" value="Ser-Thr/Tyr_kinase_cat_dom"/>
</dbReference>
<evidence type="ECO:0000256" key="7">
    <source>
        <dbReference type="ARBA" id="ARBA00022729"/>
    </source>
</evidence>
<dbReference type="SUPFAM" id="SSF51110">
    <property type="entry name" value="alpha-D-mannose-specific plant lectins"/>
    <property type="match status" value="1"/>
</dbReference>
<dbReference type="GO" id="GO:0030246">
    <property type="term" value="F:carbohydrate binding"/>
    <property type="evidence" value="ECO:0007669"/>
    <property type="project" value="UniProtKB-KW"/>
</dbReference>
<evidence type="ECO:0000313" key="26">
    <source>
        <dbReference type="Proteomes" id="UP001630127"/>
    </source>
</evidence>
<keyword evidence="7" id="KW-0732">Signal</keyword>
<dbReference type="Pfam" id="PF00954">
    <property type="entry name" value="S_locus_glycop"/>
    <property type="match status" value="1"/>
</dbReference>
<feature type="domain" description="Bulb-type lectin" evidence="23">
    <location>
        <begin position="38"/>
        <end position="159"/>
    </location>
</feature>
<dbReference type="PROSITE" id="PS00108">
    <property type="entry name" value="PROTEIN_KINASE_ST"/>
    <property type="match status" value="1"/>
</dbReference>
<evidence type="ECO:0000256" key="15">
    <source>
        <dbReference type="ARBA" id="ARBA00023170"/>
    </source>
</evidence>
<dbReference type="Gene3D" id="1.10.510.10">
    <property type="entry name" value="Transferase(Phosphotransferase) domain 1"/>
    <property type="match status" value="1"/>
</dbReference>
<keyword evidence="9 19" id="KW-0547">Nucleotide-binding</keyword>
<feature type="transmembrane region" description="Helical" evidence="21">
    <location>
        <begin position="223"/>
        <end position="242"/>
    </location>
</feature>
<reference evidence="25 26" key="1">
    <citation type="submission" date="2024-11" db="EMBL/GenBank/DDBJ databases">
        <title>A near-complete genome assembly of Cinchona calisaya.</title>
        <authorList>
            <person name="Lian D.C."/>
            <person name="Zhao X.W."/>
            <person name="Wei L."/>
        </authorList>
    </citation>
    <scope>NUCLEOTIDE SEQUENCE [LARGE SCALE GENOMIC DNA]</scope>
    <source>
        <tissue evidence="25">Nenye</tissue>
    </source>
</reference>
<feature type="binding site" evidence="20">
    <location>
        <position position="564"/>
    </location>
    <ligand>
        <name>ATP</name>
        <dbReference type="ChEBI" id="CHEBI:30616"/>
    </ligand>
</feature>
<keyword evidence="12 21" id="KW-1133">Transmembrane helix</keyword>
<gene>
    <name evidence="25" type="ORF">ACH5RR_014964</name>
</gene>
<dbReference type="FunFam" id="3.30.200.20:FF:000330">
    <property type="entry name" value="G-type lectin S-receptor-like serine/threonine-protein kinase At4g03230"/>
    <property type="match status" value="1"/>
</dbReference>
<dbReference type="SMART" id="SM00220">
    <property type="entry name" value="S_TKc"/>
    <property type="match status" value="1"/>
</dbReference>
<dbReference type="GO" id="GO:0004674">
    <property type="term" value="F:protein serine/threonine kinase activity"/>
    <property type="evidence" value="ECO:0007669"/>
    <property type="project" value="UniProtKB-KW"/>
</dbReference>
<dbReference type="PANTHER" id="PTHR27002">
    <property type="entry name" value="RECEPTOR-LIKE SERINE/THREONINE-PROTEIN KINASE SD1-8"/>
    <property type="match status" value="1"/>
</dbReference>
<dbReference type="PROSITE" id="PS50948">
    <property type="entry name" value="PAN"/>
    <property type="match status" value="1"/>
</dbReference>
<keyword evidence="3 19" id="KW-0723">Serine/threonine-protein kinase</keyword>
<dbReference type="PROSITE" id="PS50011">
    <property type="entry name" value="PROTEIN_KINASE_DOM"/>
    <property type="match status" value="1"/>
</dbReference>
<dbReference type="InterPro" id="IPR017441">
    <property type="entry name" value="Protein_kinase_ATP_BS"/>
</dbReference>
<dbReference type="CDD" id="cd01098">
    <property type="entry name" value="PAN_AP_plant"/>
    <property type="match status" value="1"/>
</dbReference>
<evidence type="ECO:0000256" key="6">
    <source>
        <dbReference type="ARBA" id="ARBA00022692"/>
    </source>
</evidence>
<dbReference type="PROSITE" id="PS00107">
    <property type="entry name" value="PROTEIN_KINASE_ATP"/>
    <property type="match status" value="1"/>
</dbReference>